<dbReference type="Proteomes" id="UP000184501">
    <property type="component" value="Unassembled WGS sequence"/>
</dbReference>
<dbReference type="Pfam" id="PF13561">
    <property type="entry name" value="adh_short_C2"/>
    <property type="match status" value="1"/>
</dbReference>
<dbReference type="InterPro" id="IPR002347">
    <property type="entry name" value="SDR_fam"/>
</dbReference>
<organism evidence="3 4">
    <name type="scientific">Streptoalloteichus hindustanus</name>
    <dbReference type="NCBI Taxonomy" id="2017"/>
    <lineage>
        <taxon>Bacteria</taxon>
        <taxon>Bacillati</taxon>
        <taxon>Actinomycetota</taxon>
        <taxon>Actinomycetes</taxon>
        <taxon>Pseudonocardiales</taxon>
        <taxon>Pseudonocardiaceae</taxon>
        <taxon>Streptoalloteichus</taxon>
    </lineage>
</organism>
<evidence type="ECO:0000256" key="1">
    <source>
        <dbReference type="ARBA" id="ARBA00006484"/>
    </source>
</evidence>
<dbReference type="PANTHER" id="PTHR43639:SF1">
    <property type="entry name" value="SHORT-CHAIN DEHYDROGENASE_REDUCTASE FAMILY PROTEIN"/>
    <property type="match status" value="1"/>
</dbReference>
<dbReference type="GO" id="GO:0016491">
    <property type="term" value="F:oxidoreductase activity"/>
    <property type="evidence" value="ECO:0007669"/>
    <property type="project" value="UniProtKB-KW"/>
</dbReference>
<gene>
    <name evidence="3" type="ORF">SAMN05444320_12212</name>
</gene>
<protein>
    <submittedName>
        <fullName evidence="3">NAD(P)-dependent dehydrogenase, short-chain alcohol dehydrogenase family</fullName>
    </submittedName>
</protein>
<dbReference type="CDD" id="cd05233">
    <property type="entry name" value="SDR_c"/>
    <property type="match status" value="1"/>
</dbReference>
<dbReference type="EMBL" id="FQVN01000022">
    <property type="protein sequence ID" value="SHH09688.1"/>
    <property type="molecule type" value="Genomic_DNA"/>
</dbReference>
<sequence length="250" mass="25689">MTRRAVLVTGASGGIGTAIATAFAAAGDQVVLHYASGRKRAEDLLAALPGDGHHAVGADIADPEEARRLVETAVAAVGRLDVLVNNAGVAEPYHPVLDSSYEDWQAAWQRMVAVNLTGPANVTFCAVRHMRGRGGRIVNVGSRGAFRGTPLMPAYAATKAGLHAFGQTLALTLAEHGISVTAVAPGVVDTGMAEDLLNGPAGDSVRAQSPFGRVATAEEVAHAVLYLASPQAEFASGTVIDVNGASYLRT</sequence>
<dbReference type="InterPro" id="IPR036291">
    <property type="entry name" value="NAD(P)-bd_dom_sf"/>
</dbReference>
<keyword evidence="2" id="KW-0560">Oxidoreductase</keyword>
<dbReference type="PROSITE" id="PS00061">
    <property type="entry name" value="ADH_SHORT"/>
    <property type="match status" value="1"/>
</dbReference>
<dbReference type="PRINTS" id="PR00081">
    <property type="entry name" value="GDHRDH"/>
</dbReference>
<dbReference type="InterPro" id="IPR020904">
    <property type="entry name" value="Sc_DH/Rdtase_CS"/>
</dbReference>
<evidence type="ECO:0000313" key="3">
    <source>
        <dbReference type="EMBL" id="SHH09688.1"/>
    </source>
</evidence>
<dbReference type="PRINTS" id="PR00080">
    <property type="entry name" value="SDRFAMILY"/>
</dbReference>
<proteinExistence type="inferred from homology"/>
<comment type="similarity">
    <text evidence="1">Belongs to the short-chain dehydrogenases/reductases (SDR) family.</text>
</comment>
<dbReference type="Gene3D" id="3.40.50.720">
    <property type="entry name" value="NAD(P)-binding Rossmann-like Domain"/>
    <property type="match status" value="1"/>
</dbReference>
<evidence type="ECO:0000313" key="4">
    <source>
        <dbReference type="Proteomes" id="UP000184501"/>
    </source>
</evidence>
<evidence type="ECO:0000256" key="2">
    <source>
        <dbReference type="ARBA" id="ARBA00023002"/>
    </source>
</evidence>
<dbReference type="FunFam" id="3.40.50.720:FF:000084">
    <property type="entry name" value="Short-chain dehydrogenase reductase"/>
    <property type="match status" value="1"/>
</dbReference>
<dbReference type="RefSeq" id="WP_073490096.1">
    <property type="nucleotide sequence ID" value="NZ_FQVN01000022.1"/>
</dbReference>
<dbReference type="SUPFAM" id="SSF51735">
    <property type="entry name" value="NAD(P)-binding Rossmann-fold domains"/>
    <property type="match status" value="1"/>
</dbReference>
<dbReference type="STRING" id="2017.SAMN05444320_12212"/>
<reference evidence="3 4" key="1">
    <citation type="submission" date="2016-11" db="EMBL/GenBank/DDBJ databases">
        <authorList>
            <person name="Jaros S."/>
            <person name="Januszkiewicz K."/>
            <person name="Wedrychowicz H."/>
        </authorList>
    </citation>
    <scope>NUCLEOTIDE SEQUENCE [LARGE SCALE GENOMIC DNA]</scope>
    <source>
        <strain evidence="3 4">DSM 44523</strain>
    </source>
</reference>
<dbReference type="OrthoDB" id="9804774at2"/>
<accession>A0A1M5Q6R1</accession>
<dbReference type="PANTHER" id="PTHR43639">
    <property type="entry name" value="OXIDOREDUCTASE, SHORT-CHAIN DEHYDROGENASE/REDUCTASE FAMILY (AFU_ORTHOLOGUE AFUA_5G02870)"/>
    <property type="match status" value="1"/>
</dbReference>
<name>A0A1M5Q6R1_STRHI</name>
<dbReference type="AlphaFoldDB" id="A0A1M5Q6R1"/>
<keyword evidence="4" id="KW-1185">Reference proteome</keyword>